<accession>A0ABD2ACT1</accession>
<evidence type="ECO:0000313" key="2">
    <source>
        <dbReference type="Proteomes" id="UP001607302"/>
    </source>
</evidence>
<gene>
    <name evidence="1" type="ORF">V1478_012304</name>
</gene>
<name>A0ABD2ACT1_VESSQ</name>
<comment type="caution">
    <text evidence="1">The sequence shown here is derived from an EMBL/GenBank/DDBJ whole genome shotgun (WGS) entry which is preliminary data.</text>
</comment>
<sequence length="92" mass="10706">MFSVYAGGTLPFRPASLSLLCAGHRNYRNNNDDDDDDDNDNGIDDDCNERTVIILSAEQNNSRKYFYSSSHRHLDNEVYNRMIIKKRRMESL</sequence>
<dbReference type="Proteomes" id="UP001607302">
    <property type="component" value="Unassembled WGS sequence"/>
</dbReference>
<dbReference type="EMBL" id="JAUDFV010000152">
    <property type="protein sequence ID" value="KAL2718428.1"/>
    <property type="molecule type" value="Genomic_DNA"/>
</dbReference>
<organism evidence="1 2">
    <name type="scientific">Vespula squamosa</name>
    <name type="common">Southern yellow jacket</name>
    <name type="synonym">Wasp</name>
    <dbReference type="NCBI Taxonomy" id="30214"/>
    <lineage>
        <taxon>Eukaryota</taxon>
        <taxon>Metazoa</taxon>
        <taxon>Ecdysozoa</taxon>
        <taxon>Arthropoda</taxon>
        <taxon>Hexapoda</taxon>
        <taxon>Insecta</taxon>
        <taxon>Pterygota</taxon>
        <taxon>Neoptera</taxon>
        <taxon>Endopterygota</taxon>
        <taxon>Hymenoptera</taxon>
        <taxon>Apocrita</taxon>
        <taxon>Aculeata</taxon>
        <taxon>Vespoidea</taxon>
        <taxon>Vespidae</taxon>
        <taxon>Vespinae</taxon>
        <taxon>Vespula</taxon>
    </lineage>
</organism>
<reference evidence="1 2" key="1">
    <citation type="journal article" date="2024" name="Ann. Entomol. Soc. Am.">
        <title>Genomic analyses of the southern and eastern yellowjacket wasps (Hymenoptera: Vespidae) reveal evolutionary signatures of social life.</title>
        <authorList>
            <person name="Catto M.A."/>
            <person name="Caine P.B."/>
            <person name="Orr S.E."/>
            <person name="Hunt B.G."/>
            <person name="Goodisman M.A.D."/>
        </authorList>
    </citation>
    <scope>NUCLEOTIDE SEQUENCE [LARGE SCALE GENOMIC DNA]</scope>
    <source>
        <strain evidence="1">233</strain>
        <tissue evidence="1">Head and thorax</tissue>
    </source>
</reference>
<dbReference type="AlphaFoldDB" id="A0ABD2ACT1"/>
<evidence type="ECO:0000313" key="1">
    <source>
        <dbReference type="EMBL" id="KAL2718428.1"/>
    </source>
</evidence>
<keyword evidence="2" id="KW-1185">Reference proteome</keyword>
<proteinExistence type="predicted"/>
<protein>
    <submittedName>
        <fullName evidence="1">Uncharacterized protein</fullName>
    </submittedName>
</protein>